<organism evidence="1 2">
    <name type="scientific">Panicum virgatum</name>
    <name type="common">Blackwell switchgrass</name>
    <dbReference type="NCBI Taxonomy" id="38727"/>
    <lineage>
        <taxon>Eukaryota</taxon>
        <taxon>Viridiplantae</taxon>
        <taxon>Streptophyta</taxon>
        <taxon>Embryophyta</taxon>
        <taxon>Tracheophyta</taxon>
        <taxon>Spermatophyta</taxon>
        <taxon>Magnoliopsida</taxon>
        <taxon>Liliopsida</taxon>
        <taxon>Poales</taxon>
        <taxon>Poaceae</taxon>
        <taxon>PACMAD clade</taxon>
        <taxon>Panicoideae</taxon>
        <taxon>Panicodae</taxon>
        <taxon>Paniceae</taxon>
        <taxon>Panicinae</taxon>
        <taxon>Panicum</taxon>
        <taxon>Panicum sect. Hiantes</taxon>
    </lineage>
</organism>
<evidence type="ECO:0000313" key="1">
    <source>
        <dbReference type="EMBL" id="KAG2560426.1"/>
    </source>
</evidence>
<dbReference type="PROSITE" id="PS51257">
    <property type="entry name" value="PROKAR_LIPOPROTEIN"/>
    <property type="match status" value="1"/>
</dbReference>
<dbReference type="EMBL" id="CM029051">
    <property type="protein sequence ID" value="KAG2560426.1"/>
    <property type="molecule type" value="Genomic_DNA"/>
</dbReference>
<gene>
    <name evidence="1" type="ORF">PVAP13_8KG056184</name>
</gene>
<reference evidence="1" key="1">
    <citation type="submission" date="2020-05" db="EMBL/GenBank/DDBJ databases">
        <title>WGS assembly of Panicum virgatum.</title>
        <authorList>
            <person name="Lovell J.T."/>
            <person name="Jenkins J."/>
            <person name="Shu S."/>
            <person name="Juenger T.E."/>
            <person name="Schmutz J."/>
        </authorList>
    </citation>
    <scope>NUCLEOTIDE SEQUENCE</scope>
    <source>
        <strain evidence="1">AP13</strain>
    </source>
</reference>
<sequence>MRDAKPLRLQRRDRGVTLRLPVLFQLLGFLLACVARGQQSPLPLFPRAAARPGTVGRREAAQQPDNNVAETISDNFSFRVASPLSNQMNLEVAVQAAAAFLNKTVESAHAYLSVGPIFNDYSSVGYYS</sequence>
<dbReference type="AlphaFoldDB" id="A0A8T0PMX4"/>
<proteinExistence type="predicted"/>
<dbReference type="Proteomes" id="UP000823388">
    <property type="component" value="Chromosome 8K"/>
</dbReference>
<name>A0A8T0PMX4_PANVG</name>
<evidence type="ECO:0000313" key="2">
    <source>
        <dbReference type="Proteomes" id="UP000823388"/>
    </source>
</evidence>
<accession>A0A8T0PMX4</accession>
<keyword evidence="2" id="KW-1185">Reference proteome</keyword>
<comment type="caution">
    <text evidence="1">The sequence shown here is derived from an EMBL/GenBank/DDBJ whole genome shotgun (WGS) entry which is preliminary data.</text>
</comment>
<protein>
    <submittedName>
        <fullName evidence="1">Uncharacterized protein</fullName>
    </submittedName>
</protein>